<sequence length="364" mass="37816">MKKLLRSLPMLLTTALLFGSVHAQTAAPVTPLPAQPQLTKAIVSAPGSQPMVMPLNIYTLPYGTQTIADNVYYIANYEGTGISITIQSPSSLHVASLEEMVRYQAEWTRITQMISQTPTPQAPAPQAATPTQQVMAALSAKPTGLTLPATVAQPLQSQPAAPQAVSPVPSAAPQAQAAFPSSPAQVFNSAPSAAPTPVAVAPTPVFAAAPQAVLPSAAQMFSAPAPVAATPAPVTAPAPAPVAVAQPTATTMNPAITLVPNYLRLSFRNRGNTVSYSISNLSDISSVQIDPNTLRAYQNGQQLAAQLTVRDSSAGTATGTLMPKSMLVGSVKVQTRATDPVTLTWQAKDEGGHTYPISYAWLPQ</sequence>
<evidence type="ECO:0000256" key="1">
    <source>
        <dbReference type="SAM" id="SignalP"/>
    </source>
</evidence>
<dbReference type="Proteomes" id="UP000603865">
    <property type="component" value="Unassembled WGS sequence"/>
</dbReference>
<accession>A0A918FEU1</accession>
<reference evidence="2" key="2">
    <citation type="submission" date="2020-09" db="EMBL/GenBank/DDBJ databases">
        <authorList>
            <person name="Sun Q."/>
            <person name="Ohkuma M."/>
        </authorList>
    </citation>
    <scope>NUCLEOTIDE SEQUENCE</scope>
    <source>
        <strain evidence="2">JCM 31311</strain>
    </source>
</reference>
<reference evidence="2" key="1">
    <citation type="journal article" date="2014" name="Int. J. Syst. Evol. Microbiol.">
        <title>Complete genome sequence of Corynebacterium casei LMG S-19264T (=DSM 44701T), isolated from a smear-ripened cheese.</title>
        <authorList>
            <consortium name="US DOE Joint Genome Institute (JGI-PGF)"/>
            <person name="Walter F."/>
            <person name="Albersmeier A."/>
            <person name="Kalinowski J."/>
            <person name="Ruckert C."/>
        </authorList>
    </citation>
    <scope>NUCLEOTIDE SEQUENCE</scope>
    <source>
        <strain evidence="2">JCM 31311</strain>
    </source>
</reference>
<comment type="caution">
    <text evidence="2">The sequence shown here is derived from an EMBL/GenBank/DDBJ whole genome shotgun (WGS) entry which is preliminary data.</text>
</comment>
<dbReference type="EMBL" id="BMQL01000050">
    <property type="protein sequence ID" value="GGR30551.1"/>
    <property type="molecule type" value="Genomic_DNA"/>
</dbReference>
<keyword evidence="3" id="KW-1185">Reference proteome</keyword>
<evidence type="ECO:0000313" key="2">
    <source>
        <dbReference type="EMBL" id="GGR30551.1"/>
    </source>
</evidence>
<name>A0A918FEU1_9DEIO</name>
<keyword evidence="1" id="KW-0732">Signal</keyword>
<protein>
    <submittedName>
        <fullName evidence="2">Uncharacterized protein</fullName>
    </submittedName>
</protein>
<dbReference type="AlphaFoldDB" id="A0A918FEU1"/>
<feature type="chain" id="PRO_5038069063" evidence="1">
    <location>
        <begin position="24"/>
        <end position="364"/>
    </location>
</feature>
<gene>
    <name evidence="2" type="ORF">GCM10008957_46610</name>
</gene>
<dbReference type="RefSeq" id="WP_189092918.1">
    <property type="nucleotide sequence ID" value="NZ_BMQL01000050.1"/>
</dbReference>
<evidence type="ECO:0000313" key="3">
    <source>
        <dbReference type="Proteomes" id="UP000603865"/>
    </source>
</evidence>
<proteinExistence type="predicted"/>
<organism evidence="2 3">
    <name type="scientific">Deinococcus ruber</name>
    <dbReference type="NCBI Taxonomy" id="1848197"/>
    <lineage>
        <taxon>Bacteria</taxon>
        <taxon>Thermotogati</taxon>
        <taxon>Deinococcota</taxon>
        <taxon>Deinococci</taxon>
        <taxon>Deinococcales</taxon>
        <taxon>Deinococcaceae</taxon>
        <taxon>Deinococcus</taxon>
    </lineage>
</organism>
<feature type="signal peptide" evidence="1">
    <location>
        <begin position="1"/>
        <end position="23"/>
    </location>
</feature>